<dbReference type="RefSeq" id="XP_046078264.1">
    <property type="nucleotide sequence ID" value="XM_046214930.1"/>
</dbReference>
<accession>A0AAD4Q6H2</accession>
<sequence length="192" mass="20111">MKNFQQAVFLSAAALFSLIAAECDVVPLTVGTDGKGNSLNIGDVLGDQPDMCDSQGDGQYTFVMTVAMGGLPIPGGPITPGFPGYVSSASYMIFDNGCKLLGAYSPNGDCNSPYTLEDNYLADVMTIQSFTDVGDPSFTFYYGNGKFSTGNNHCGCATTDDSLTKVAAACKCAFPQNGVLSKRGFQAIQYTG</sequence>
<dbReference type="Proteomes" id="UP001201262">
    <property type="component" value="Unassembled WGS sequence"/>
</dbReference>
<dbReference type="GeneID" id="70245217"/>
<feature type="signal peptide" evidence="1">
    <location>
        <begin position="1"/>
        <end position="21"/>
    </location>
</feature>
<dbReference type="AlphaFoldDB" id="A0AAD4Q6H2"/>
<evidence type="ECO:0000256" key="1">
    <source>
        <dbReference type="SAM" id="SignalP"/>
    </source>
</evidence>
<keyword evidence="1" id="KW-0732">Signal</keyword>
<protein>
    <recommendedName>
        <fullName evidence="4">WSC domain-containing protein</fullName>
    </recommendedName>
</protein>
<keyword evidence="3" id="KW-1185">Reference proteome</keyword>
<name>A0AAD4Q6H2_9EURO</name>
<organism evidence="2 3">
    <name type="scientific">Talaromyces proteolyticus</name>
    <dbReference type="NCBI Taxonomy" id="1131652"/>
    <lineage>
        <taxon>Eukaryota</taxon>
        <taxon>Fungi</taxon>
        <taxon>Dikarya</taxon>
        <taxon>Ascomycota</taxon>
        <taxon>Pezizomycotina</taxon>
        <taxon>Eurotiomycetes</taxon>
        <taxon>Eurotiomycetidae</taxon>
        <taxon>Eurotiales</taxon>
        <taxon>Trichocomaceae</taxon>
        <taxon>Talaromyces</taxon>
        <taxon>Talaromyces sect. Bacilispori</taxon>
    </lineage>
</organism>
<reference evidence="2" key="1">
    <citation type="submission" date="2021-12" db="EMBL/GenBank/DDBJ databases">
        <title>Convergent genome expansion in fungi linked to evolution of root-endophyte symbiosis.</title>
        <authorList>
            <consortium name="DOE Joint Genome Institute"/>
            <person name="Ke Y.-H."/>
            <person name="Bonito G."/>
            <person name="Liao H.-L."/>
            <person name="Looney B."/>
            <person name="Rojas-Flechas A."/>
            <person name="Nash J."/>
            <person name="Hameed K."/>
            <person name="Schadt C."/>
            <person name="Martin F."/>
            <person name="Crous P.W."/>
            <person name="Miettinen O."/>
            <person name="Magnuson J.K."/>
            <person name="Labbe J."/>
            <person name="Jacobson D."/>
            <person name="Doktycz M.J."/>
            <person name="Veneault-Fourrey C."/>
            <person name="Kuo A."/>
            <person name="Mondo S."/>
            <person name="Calhoun S."/>
            <person name="Riley R."/>
            <person name="Ohm R."/>
            <person name="LaButti K."/>
            <person name="Andreopoulos B."/>
            <person name="Pangilinan J."/>
            <person name="Nolan M."/>
            <person name="Tritt A."/>
            <person name="Clum A."/>
            <person name="Lipzen A."/>
            <person name="Daum C."/>
            <person name="Barry K."/>
            <person name="Grigoriev I.V."/>
            <person name="Vilgalys R."/>
        </authorList>
    </citation>
    <scope>NUCLEOTIDE SEQUENCE</scope>
    <source>
        <strain evidence="2">PMI_201</strain>
    </source>
</reference>
<evidence type="ECO:0008006" key="4">
    <source>
        <dbReference type="Google" id="ProtNLM"/>
    </source>
</evidence>
<gene>
    <name evidence="2" type="ORF">BGW36DRAFT_367947</name>
</gene>
<evidence type="ECO:0000313" key="3">
    <source>
        <dbReference type="Proteomes" id="UP001201262"/>
    </source>
</evidence>
<feature type="chain" id="PRO_5041950788" description="WSC domain-containing protein" evidence="1">
    <location>
        <begin position="22"/>
        <end position="192"/>
    </location>
</feature>
<dbReference type="EMBL" id="JAJTJA010000001">
    <property type="protein sequence ID" value="KAH8705643.1"/>
    <property type="molecule type" value="Genomic_DNA"/>
</dbReference>
<comment type="caution">
    <text evidence="2">The sequence shown here is derived from an EMBL/GenBank/DDBJ whole genome shotgun (WGS) entry which is preliminary data.</text>
</comment>
<proteinExistence type="predicted"/>
<evidence type="ECO:0000313" key="2">
    <source>
        <dbReference type="EMBL" id="KAH8705643.1"/>
    </source>
</evidence>